<gene>
    <name evidence="1" type="ORF">RPERSI_LOCUS30582</name>
</gene>
<accession>A0ACA9SJ59</accession>
<organism evidence="1 2">
    <name type="scientific">Racocetra persica</name>
    <dbReference type="NCBI Taxonomy" id="160502"/>
    <lineage>
        <taxon>Eukaryota</taxon>
        <taxon>Fungi</taxon>
        <taxon>Fungi incertae sedis</taxon>
        <taxon>Mucoromycota</taxon>
        <taxon>Glomeromycotina</taxon>
        <taxon>Glomeromycetes</taxon>
        <taxon>Diversisporales</taxon>
        <taxon>Gigasporaceae</taxon>
        <taxon>Racocetra</taxon>
    </lineage>
</organism>
<feature type="non-terminal residue" evidence="1">
    <location>
        <position position="134"/>
    </location>
</feature>
<sequence length="134" mass="15187">WNLISLLISFQLLPYPHTGANIANCIKTVTDDYLITTKLQTITLDNASSNDVAIRELINSASQDLINIKKELFHNRCLAHILNLIVKDGLKEISEAIIKIRSCIKAIHTTPRWRQMFLDVCEYESVKATIPPLD</sequence>
<feature type="non-terminal residue" evidence="1">
    <location>
        <position position="1"/>
    </location>
</feature>
<dbReference type="EMBL" id="CAJVQC010119805">
    <property type="protein sequence ID" value="CAG8838188.1"/>
    <property type="molecule type" value="Genomic_DNA"/>
</dbReference>
<dbReference type="Proteomes" id="UP000789920">
    <property type="component" value="Unassembled WGS sequence"/>
</dbReference>
<protein>
    <submittedName>
        <fullName evidence="1">4087_t:CDS:1</fullName>
    </submittedName>
</protein>
<evidence type="ECO:0000313" key="2">
    <source>
        <dbReference type="Proteomes" id="UP000789920"/>
    </source>
</evidence>
<comment type="caution">
    <text evidence="1">The sequence shown here is derived from an EMBL/GenBank/DDBJ whole genome shotgun (WGS) entry which is preliminary data.</text>
</comment>
<reference evidence="1" key="1">
    <citation type="submission" date="2021-06" db="EMBL/GenBank/DDBJ databases">
        <authorList>
            <person name="Kallberg Y."/>
            <person name="Tangrot J."/>
            <person name="Rosling A."/>
        </authorList>
    </citation>
    <scope>NUCLEOTIDE SEQUENCE</scope>
    <source>
        <strain evidence="1">MA461A</strain>
    </source>
</reference>
<evidence type="ECO:0000313" key="1">
    <source>
        <dbReference type="EMBL" id="CAG8838188.1"/>
    </source>
</evidence>
<keyword evidence="2" id="KW-1185">Reference proteome</keyword>
<proteinExistence type="predicted"/>
<name>A0ACA9SJ59_9GLOM</name>